<dbReference type="InterPro" id="IPR036736">
    <property type="entry name" value="ACP-like_sf"/>
</dbReference>
<dbReference type="Pfam" id="PF00501">
    <property type="entry name" value="AMP-binding"/>
    <property type="match status" value="2"/>
</dbReference>
<dbReference type="NCBIfam" id="TIGR01746">
    <property type="entry name" value="Thioester-redct"/>
    <property type="match status" value="1"/>
</dbReference>
<feature type="domain" description="Carrier" evidence="6">
    <location>
        <begin position="1261"/>
        <end position="1336"/>
    </location>
</feature>
<evidence type="ECO:0000256" key="5">
    <source>
        <dbReference type="SAM" id="MobiDB-lite"/>
    </source>
</evidence>
<dbReference type="Gene3D" id="3.40.50.720">
    <property type="entry name" value="NAD(P)-binding Rossmann-like Domain"/>
    <property type="match status" value="1"/>
</dbReference>
<dbReference type="InterPro" id="IPR001242">
    <property type="entry name" value="Condensation_dom"/>
</dbReference>
<keyword evidence="8" id="KW-1185">Reference proteome</keyword>
<keyword evidence="3" id="KW-0597">Phosphoprotein</keyword>
<evidence type="ECO:0000256" key="3">
    <source>
        <dbReference type="ARBA" id="ARBA00022553"/>
    </source>
</evidence>
<organism evidence="7 8">
    <name type="scientific">Skermania pinensis</name>
    <dbReference type="NCBI Taxonomy" id="39122"/>
    <lineage>
        <taxon>Bacteria</taxon>
        <taxon>Bacillati</taxon>
        <taxon>Actinomycetota</taxon>
        <taxon>Actinomycetes</taxon>
        <taxon>Mycobacteriales</taxon>
        <taxon>Gordoniaceae</taxon>
        <taxon>Skermania</taxon>
    </lineage>
</organism>
<protein>
    <submittedName>
        <fullName evidence="7">Thioester reductase domain-containing protein</fullName>
    </submittedName>
</protein>
<dbReference type="Gene3D" id="3.40.50.980">
    <property type="match status" value="2"/>
</dbReference>
<accession>A0ABX8S7W0</accession>
<evidence type="ECO:0000259" key="6">
    <source>
        <dbReference type="PROSITE" id="PS50075"/>
    </source>
</evidence>
<dbReference type="Pfam" id="PF00550">
    <property type="entry name" value="PP-binding"/>
    <property type="match status" value="1"/>
</dbReference>
<name>A0ABX8S7W0_9ACTN</name>
<dbReference type="InterPro" id="IPR009081">
    <property type="entry name" value="PP-bd_ACP"/>
</dbReference>
<evidence type="ECO:0000256" key="4">
    <source>
        <dbReference type="ARBA" id="ARBA00022598"/>
    </source>
</evidence>
<evidence type="ECO:0000313" key="7">
    <source>
        <dbReference type="EMBL" id="QXQ13944.1"/>
    </source>
</evidence>
<dbReference type="Proteomes" id="UP000887023">
    <property type="component" value="Chromosome"/>
</dbReference>
<evidence type="ECO:0000256" key="2">
    <source>
        <dbReference type="ARBA" id="ARBA00022450"/>
    </source>
</evidence>
<dbReference type="Pfam" id="PF00668">
    <property type="entry name" value="Condensation"/>
    <property type="match status" value="1"/>
</dbReference>
<dbReference type="EMBL" id="CP079105">
    <property type="protein sequence ID" value="QXQ13944.1"/>
    <property type="molecule type" value="Genomic_DNA"/>
</dbReference>
<dbReference type="SUPFAM" id="SSF56801">
    <property type="entry name" value="Acetyl-CoA synthetase-like"/>
    <property type="match status" value="2"/>
</dbReference>
<dbReference type="InterPro" id="IPR020806">
    <property type="entry name" value="PKS_PP-bd"/>
</dbReference>
<proteinExistence type="predicted"/>
<dbReference type="PANTHER" id="PTHR44845:SF6">
    <property type="entry name" value="BETA-ALANINE-ACTIVATING ENZYME"/>
    <property type="match status" value="1"/>
</dbReference>
<dbReference type="Gene3D" id="1.10.1200.10">
    <property type="entry name" value="ACP-like"/>
    <property type="match status" value="1"/>
</dbReference>
<dbReference type="InterPro" id="IPR010080">
    <property type="entry name" value="Thioester_reductase-like_dom"/>
</dbReference>
<dbReference type="Pfam" id="PF07993">
    <property type="entry name" value="NAD_binding_4"/>
    <property type="match status" value="1"/>
</dbReference>
<evidence type="ECO:0000313" key="8">
    <source>
        <dbReference type="Proteomes" id="UP000887023"/>
    </source>
</evidence>
<dbReference type="PANTHER" id="PTHR44845">
    <property type="entry name" value="CARRIER DOMAIN-CONTAINING PROTEIN"/>
    <property type="match status" value="1"/>
</dbReference>
<evidence type="ECO:0000256" key="1">
    <source>
        <dbReference type="ARBA" id="ARBA00001957"/>
    </source>
</evidence>
<dbReference type="InterPro" id="IPR036291">
    <property type="entry name" value="NAD(P)-bd_dom_sf"/>
</dbReference>
<gene>
    <name evidence="7" type="ORF">KV203_00205</name>
</gene>
<dbReference type="InterPro" id="IPR042099">
    <property type="entry name" value="ANL_N_sf"/>
</dbReference>
<dbReference type="SUPFAM" id="SSF51735">
    <property type="entry name" value="NAD(P)-binding Rossmann-fold domains"/>
    <property type="match status" value="1"/>
</dbReference>
<keyword evidence="2" id="KW-0596">Phosphopantetheine</keyword>
<dbReference type="Gene3D" id="2.30.38.10">
    <property type="entry name" value="Luciferase, Domain 3"/>
    <property type="match status" value="1"/>
</dbReference>
<dbReference type="PROSITE" id="PS50075">
    <property type="entry name" value="CARRIER"/>
    <property type="match status" value="1"/>
</dbReference>
<dbReference type="InterPro" id="IPR013120">
    <property type="entry name" value="FAR_NAD-bd"/>
</dbReference>
<comment type="cofactor">
    <cofactor evidence="1">
        <name>pantetheine 4'-phosphate</name>
        <dbReference type="ChEBI" id="CHEBI:47942"/>
    </cofactor>
</comment>
<keyword evidence="4" id="KW-0436">Ligase</keyword>
<sequence>MVHGAVSTVRPARLRARRTSGDRLVNLLNAAVEAGPDRLAVIDGNTRLTYRQLDEQSAQLARLLIARGAAPETVVAIAVPRSLTEILSVWAVAKTGAAFVLIDPAGPTARIRQLLAPARPLFGLTVGSPVALADTGVSWLDLRDPAIAAAVNSASAEPIAYSDRLRPLRAAHPAYLSFTGPAATPRAVVVTHAGLAPLCTELRRRFDVNGTARTLAFAAPGSDAAVLELLLAVCGGATSIIAPRSVAGGATLTALLARSEVTHAYLRPAALTAIDADELPKLQVLITDGEPLADDLVTRLTGAGRRVHIRRGPVEYTVASSISDPLRPGAPIPAGPAVTDAVPHILDARLQPVGPGEPGELYLAGPGLARGYRDRPGRTAGRFVANPAGGPGARMFRTGEPVRWTDARQDLIEYLDPAPAVAAATPEAPAEAGPTALVPAPEPAPIPLSPEQRRLWLLNRENPGNPADNLPLAWRLTGDIDPTLLWAALRDVVTRQQILRTIFPAGVDGPYQRVLPVDAVLGRPYLVPVTETDLPDVLDYLAAQACDVAERVPLRAQLLRLGDHELVLAVVLHRIVADDASAAAFARDLAVCFAARRTGADTEPPALPTQYADYASARPQRLRHDHRGPDRQFERIELPADRPPPALASGSGAAVALQLPAAVHADLRRLARTHGSTLPTMLRTLLAVLLARLAGTTEVSVGELVADPDAPTDTVIGPFAESVVHRYRIDPTESMTALVERTCRAEPEPIGQASWQVGFTVRHRTGRLDLVGITATRIEPGTVSTRADLRLVLDGDRADARPGPLELRLEYATDRYDERTVRGFAERFRQLAIAAVASPPVAIGDLDWLGTSERARLSAGLGRTGPAGGILADRFADRPVRNRHAPALLGPGVLWSRPEVTTRVNRLARWLIGHGVGPETVVWLALRRSPELVIALLAVTVAGGACLPVDLDAPARRNGRLRAVTDPKLILTRSADDFPDAIAVDTLDLDALPADRVTDAERVAPLRATHPAWFATATDADPRPLVTVLTQEALADQLDWLGEVVGLDADDTVVPTGPPTADTAAWEYLAVPLAGGTLVLAEPDAAADPAHLLDRMTEHQVTLLFSTPAQLEALLATAAMHRLPPSLRRVVTTGPDELSAAAAEQVAGPNLGLVHHPTPVTRGTRSYVLDARLHLCPDGVAGELYLADPVARGYRGRPGRTAERFVADPYGAAGRIYRTGTLACRNPDGSLGVLGPARPTEAAEPDEPATEPAPRTIGYAAPRTAREALLATVFAEVLGVDQVGLDDGFFDLGGDSLLLCTLRTRLAERAGIQLPISLLAAVDTPRGLAAQFLPDPGTPNDADPRRADAILSPTIDVTGCVPVRHGAPRAILLTGATGFLGTRLLAELLTHTTATLFCLVRADNEAAATARLVAAMHRYRVAPGPLDDRVVPLPGNLAAPYLGLGAEVFDQLADTVDVIFHAGARVDQLAPYRTLRATNVVGTETLLRLAGTRRIKPVHYVSSSSTAVGLAADSVVPEQPYPAASRLPRSGYLAGKWVGEQLVLAAAQCGVPVVVHRASRLAGDVAGGANNPYDPLWQLARAIAILGVAPRRADYSTDLMPVSFVAAAIVAIAVRGPREQLYHLTGGTRVGLVELVAALQRRGHRIEVVAPHEFATRLTAEADRRSAAGDDSLVHAALLATALDTSAAQQEPVFDNRNARAALAGTVIGCPAIDESALDAYLDYFAGIGFLPAARQPAPV</sequence>
<dbReference type="Gene3D" id="3.30.559.30">
    <property type="entry name" value="Nonribosomal peptide synthetase, condensation domain"/>
    <property type="match status" value="1"/>
</dbReference>
<dbReference type="Gene3D" id="3.30.559.10">
    <property type="entry name" value="Chloramphenicol acetyltransferase-like domain"/>
    <property type="match status" value="1"/>
</dbReference>
<dbReference type="SMART" id="SM00823">
    <property type="entry name" value="PKS_PP"/>
    <property type="match status" value="1"/>
</dbReference>
<dbReference type="InterPro" id="IPR000873">
    <property type="entry name" value="AMP-dep_synth/lig_dom"/>
</dbReference>
<feature type="region of interest" description="Disordered" evidence="5">
    <location>
        <begin position="1235"/>
        <end position="1255"/>
    </location>
</feature>
<dbReference type="RefSeq" id="WP_218821009.1">
    <property type="nucleotide sequence ID" value="NZ_CP079105.1"/>
</dbReference>
<dbReference type="Gene3D" id="3.40.50.12780">
    <property type="entry name" value="N-terminal domain of ligase-like"/>
    <property type="match status" value="1"/>
</dbReference>
<dbReference type="InterPro" id="IPR023213">
    <property type="entry name" value="CAT-like_dom_sf"/>
</dbReference>
<reference evidence="7" key="1">
    <citation type="submission" date="2021-07" db="EMBL/GenBank/DDBJ databases">
        <title>Candidatus Kaistella beijingensis sp. nov. isolated from a municipal wastewater treatment plant is involved in sludge foaming.</title>
        <authorList>
            <person name="Song Y."/>
            <person name="Liu S.-J."/>
        </authorList>
    </citation>
    <scope>NUCLEOTIDE SEQUENCE</scope>
    <source>
        <strain evidence="7">DSM 43998</strain>
    </source>
</reference>
<dbReference type="SUPFAM" id="SSF47336">
    <property type="entry name" value="ACP-like"/>
    <property type="match status" value="1"/>
</dbReference>
<dbReference type="SUPFAM" id="SSF52777">
    <property type="entry name" value="CoA-dependent acyltransferases"/>
    <property type="match status" value="2"/>
</dbReference>